<dbReference type="InterPro" id="IPR036890">
    <property type="entry name" value="HATPase_C_sf"/>
</dbReference>
<keyword evidence="5" id="KW-0418">Kinase</keyword>
<dbReference type="SMART" id="SM00388">
    <property type="entry name" value="HisKA"/>
    <property type="match status" value="1"/>
</dbReference>
<protein>
    <recommendedName>
        <fullName evidence="2">histidine kinase</fullName>
        <ecNumber evidence="2">2.7.13.3</ecNumber>
    </recommendedName>
</protein>
<gene>
    <name evidence="9" type="ORF">ACFOPH_06400</name>
</gene>
<dbReference type="EC" id="2.7.13.3" evidence="2"/>
<evidence type="ECO:0000256" key="7">
    <source>
        <dbReference type="SAM" id="Phobius"/>
    </source>
</evidence>
<feature type="transmembrane region" description="Helical" evidence="7">
    <location>
        <begin position="132"/>
        <end position="155"/>
    </location>
</feature>
<feature type="transmembrane region" description="Helical" evidence="7">
    <location>
        <begin position="107"/>
        <end position="125"/>
    </location>
</feature>
<dbReference type="Proteomes" id="UP001595665">
    <property type="component" value="Unassembled WGS sequence"/>
</dbReference>
<feature type="transmembrane region" description="Helical" evidence="7">
    <location>
        <begin position="240"/>
        <end position="260"/>
    </location>
</feature>
<dbReference type="InterPro" id="IPR003661">
    <property type="entry name" value="HisK_dim/P_dom"/>
</dbReference>
<dbReference type="GO" id="GO:0005524">
    <property type="term" value="F:ATP binding"/>
    <property type="evidence" value="ECO:0007669"/>
    <property type="project" value="UniProtKB-KW"/>
</dbReference>
<accession>A0ABV7PGT2</accession>
<name>A0ABV7PGT2_9BURK</name>
<evidence type="ECO:0000256" key="4">
    <source>
        <dbReference type="ARBA" id="ARBA00022679"/>
    </source>
</evidence>
<keyword evidence="7" id="KW-0812">Transmembrane</keyword>
<sequence length="529" mass="55262">MPRPAGWFALAIAVENLCGWLGGADVLVSIAPGLPKMVPATALLVLLGAASLLLQASRLGHRPRPPAGACALVMGLMAAIMLSSHLLRLPLGPFLASAVGSQGAASLSSLPTSATFVALGLALGLSARKRRLVAAQSAALAVALVSLLNAISYLSRDTFVYHVLPGQGMSIPTTLAALALALGVLFLRPGLGIMAAVIGVTPAGRIVRQALAAAGAVPLLLGAAVAAGLHGGLYDPGTAVILQVWGTIVALTAILWRLSLRLHAVEAARSQAEAELQRTLEELHEADRRKDIFLATLAHELRNPLAPMKVVAEMLERDMQGDPGQLRRLSDVIGRQVDHMAHLVDDLMDVSRVRRGQIVLERSPVELNEVLDTAHEQARSLIERKGHACRIERFDVPLWVLGDRKRLVQVVVNLLNNAAKYTPPGGELGVSLRQTGQQAEIAVRDNGSGIAPGLLPSVFDLFTQAEVTPERGEGGLGLGLALVKRLTELQGGSVRAASGGLGQGSTFTVVLPLLDASAPDARAASMTAG</sequence>
<dbReference type="PROSITE" id="PS50109">
    <property type="entry name" value="HIS_KIN"/>
    <property type="match status" value="1"/>
</dbReference>
<reference evidence="10" key="1">
    <citation type="journal article" date="2019" name="Int. J. Syst. Evol. Microbiol.">
        <title>The Global Catalogue of Microorganisms (GCM) 10K type strain sequencing project: providing services to taxonomists for standard genome sequencing and annotation.</title>
        <authorList>
            <consortium name="The Broad Institute Genomics Platform"/>
            <consortium name="The Broad Institute Genome Sequencing Center for Infectious Disease"/>
            <person name="Wu L."/>
            <person name="Ma J."/>
        </authorList>
    </citation>
    <scope>NUCLEOTIDE SEQUENCE [LARGE SCALE GENOMIC DNA]</scope>
    <source>
        <strain evidence="10">CCM 7480</strain>
    </source>
</reference>
<feature type="transmembrane region" description="Helical" evidence="7">
    <location>
        <begin position="7"/>
        <end position="31"/>
    </location>
</feature>
<evidence type="ECO:0000256" key="1">
    <source>
        <dbReference type="ARBA" id="ARBA00000085"/>
    </source>
</evidence>
<dbReference type="InterPro" id="IPR036097">
    <property type="entry name" value="HisK_dim/P_sf"/>
</dbReference>
<dbReference type="PANTHER" id="PTHR43047">
    <property type="entry name" value="TWO-COMPONENT HISTIDINE PROTEIN KINASE"/>
    <property type="match status" value="1"/>
</dbReference>
<dbReference type="PANTHER" id="PTHR43047:SF72">
    <property type="entry name" value="OSMOSENSING HISTIDINE PROTEIN KINASE SLN1"/>
    <property type="match status" value="1"/>
</dbReference>
<dbReference type="PRINTS" id="PR00344">
    <property type="entry name" value="BCTRLSENSOR"/>
</dbReference>
<evidence type="ECO:0000256" key="5">
    <source>
        <dbReference type="ARBA" id="ARBA00022777"/>
    </source>
</evidence>
<dbReference type="EMBL" id="JBHRVV010000001">
    <property type="protein sequence ID" value="MFC3457875.1"/>
    <property type="molecule type" value="Genomic_DNA"/>
</dbReference>
<keyword evidence="6" id="KW-0175">Coiled coil</keyword>
<dbReference type="InterPro" id="IPR005467">
    <property type="entry name" value="His_kinase_dom"/>
</dbReference>
<comment type="caution">
    <text evidence="9">The sequence shown here is derived from an EMBL/GenBank/DDBJ whole genome shotgun (WGS) entry which is preliminary data.</text>
</comment>
<dbReference type="Gene3D" id="3.30.565.10">
    <property type="entry name" value="Histidine kinase-like ATPase, C-terminal domain"/>
    <property type="match status" value="1"/>
</dbReference>
<dbReference type="SUPFAM" id="SSF47384">
    <property type="entry name" value="Homodimeric domain of signal transducing histidine kinase"/>
    <property type="match status" value="1"/>
</dbReference>
<keyword evidence="10" id="KW-1185">Reference proteome</keyword>
<keyword evidence="4" id="KW-0808">Transferase</keyword>
<evidence type="ECO:0000313" key="9">
    <source>
        <dbReference type="EMBL" id="MFC3457875.1"/>
    </source>
</evidence>
<dbReference type="SMART" id="SM00387">
    <property type="entry name" value="HATPase_c"/>
    <property type="match status" value="1"/>
</dbReference>
<evidence type="ECO:0000256" key="6">
    <source>
        <dbReference type="SAM" id="Coils"/>
    </source>
</evidence>
<dbReference type="Pfam" id="PF00512">
    <property type="entry name" value="HisKA"/>
    <property type="match status" value="1"/>
</dbReference>
<dbReference type="SUPFAM" id="SSF55874">
    <property type="entry name" value="ATPase domain of HSP90 chaperone/DNA topoisomerase II/histidine kinase"/>
    <property type="match status" value="1"/>
</dbReference>
<feature type="domain" description="Histidine kinase" evidence="8">
    <location>
        <begin position="296"/>
        <end position="515"/>
    </location>
</feature>
<feature type="transmembrane region" description="Helical" evidence="7">
    <location>
        <begin position="37"/>
        <end position="54"/>
    </location>
</feature>
<feature type="transmembrane region" description="Helical" evidence="7">
    <location>
        <begin position="175"/>
        <end position="198"/>
    </location>
</feature>
<dbReference type="CDD" id="cd00075">
    <property type="entry name" value="HATPase"/>
    <property type="match status" value="1"/>
</dbReference>
<organism evidence="9 10">
    <name type="scientific">Massilia haematophila</name>
    <dbReference type="NCBI Taxonomy" id="457923"/>
    <lineage>
        <taxon>Bacteria</taxon>
        <taxon>Pseudomonadati</taxon>
        <taxon>Pseudomonadota</taxon>
        <taxon>Betaproteobacteria</taxon>
        <taxon>Burkholderiales</taxon>
        <taxon>Oxalobacteraceae</taxon>
        <taxon>Telluria group</taxon>
        <taxon>Massilia</taxon>
    </lineage>
</organism>
<proteinExistence type="predicted"/>
<evidence type="ECO:0000256" key="2">
    <source>
        <dbReference type="ARBA" id="ARBA00012438"/>
    </source>
</evidence>
<keyword evidence="7" id="KW-1133">Transmembrane helix</keyword>
<dbReference type="InterPro" id="IPR004358">
    <property type="entry name" value="Sig_transdc_His_kin-like_C"/>
</dbReference>
<feature type="transmembrane region" description="Helical" evidence="7">
    <location>
        <begin position="210"/>
        <end position="234"/>
    </location>
</feature>
<dbReference type="CDD" id="cd00082">
    <property type="entry name" value="HisKA"/>
    <property type="match status" value="1"/>
</dbReference>
<keyword evidence="7" id="KW-0472">Membrane</keyword>
<keyword evidence="9" id="KW-0067">ATP-binding</keyword>
<comment type="catalytic activity">
    <reaction evidence="1">
        <text>ATP + protein L-histidine = ADP + protein N-phospho-L-histidine.</text>
        <dbReference type="EC" id="2.7.13.3"/>
    </reaction>
</comment>
<feature type="coiled-coil region" evidence="6">
    <location>
        <begin position="262"/>
        <end position="289"/>
    </location>
</feature>
<dbReference type="Gene3D" id="1.10.287.130">
    <property type="match status" value="1"/>
</dbReference>
<evidence type="ECO:0000313" key="10">
    <source>
        <dbReference type="Proteomes" id="UP001595665"/>
    </source>
</evidence>
<feature type="transmembrane region" description="Helical" evidence="7">
    <location>
        <begin position="66"/>
        <end position="87"/>
    </location>
</feature>
<evidence type="ECO:0000259" key="8">
    <source>
        <dbReference type="PROSITE" id="PS50109"/>
    </source>
</evidence>
<keyword evidence="3" id="KW-0597">Phosphoprotein</keyword>
<evidence type="ECO:0000256" key="3">
    <source>
        <dbReference type="ARBA" id="ARBA00022553"/>
    </source>
</evidence>
<dbReference type="InterPro" id="IPR003594">
    <property type="entry name" value="HATPase_dom"/>
</dbReference>
<dbReference type="Pfam" id="PF02518">
    <property type="entry name" value="HATPase_c"/>
    <property type="match status" value="1"/>
</dbReference>
<keyword evidence="9" id="KW-0547">Nucleotide-binding</keyword>
<dbReference type="RefSeq" id="WP_379734258.1">
    <property type="nucleotide sequence ID" value="NZ_JBHRVV010000001.1"/>
</dbReference>